<accession>A0AAC9LNN5</accession>
<feature type="transmembrane region" description="Helical" evidence="1">
    <location>
        <begin position="6"/>
        <end position="24"/>
    </location>
</feature>
<evidence type="ECO:0000256" key="1">
    <source>
        <dbReference type="SAM" id="Phobius"/>
    </source>
</evidence>
<dbReference type="Pfam" id="PF07584">
    <property type="entry name" value="BatA"/>
    <property type="match status" value="1"/>
</dbReference>
<proteinExistence type="predicted"/>
<keyword evidence="1" id="KW-1133">Transmembrane helix</keyword>
<evidence type="ECO:0000313" key="4">
    <source>
        <dbReference type="Proteomes" id="UP000187506"/>
    </source>
</evidence>
<gene>
    <name evidence="3" type="ORF">BWR22_06740</name>
</gene>
<keyword evidence="1" id="KW-0472">Membrane</keyword>
<dbReference type="InterPro" id="IPR036465">
    <property type="entry name" value="vWFA_dom_sf"/>
</dbReference>
<dbReference type="NCBIfam" id="TIGR02226">
    <property type="entry name" value="two_anch"/>
    <property type="match status" value="1"/>
</dbReference>
<dbReference type="KEGG" id="lvn:BWR22_06740"/>
<protein>
    <recommendedName>
        <fullName evidence="2">Aerotolerance regulator N-terminal domain-containing protein</fullName>
    </recommendedName>
</protein>
<dbReference type="AlphaFoldDB" id="A0AAC9LNN5"/>
<evidence type="ECO:0000259" key="2">
    <source>
        <dbReference type="Pfam" id="PF07584"/>
    </source>
</evidence>
<dbReference type="InterPro" id="IPR024163">
    <property type="entry name" value="Aerotolerance_reg_N"/>
</dbReference>
<dbReference type="Gene3D" id="3.40.50.410">
    <property type="entry name" value="von Willebrand factor, type A domain"/>
    <property type="match status" value="1"/>
</dbReference>
<dbReference type="PANTHER" id="PTHR37464:SF1">
    <property type="entry name" value="BLL2463 PROTEIN"/>
    <property type="match status" value="1"/>
</dbReference>
<dbReference type="RefSeq" id="WP_076732848.1">
    <property type="nucleotide sequence ID" value="NZ_CP019352.1"/>
</dbReference>
<organism evidence="3 4">
    <name type="scientific">Lacinutrix venerupis</name>
    <dbReference type="NCBI Taxonomy" id="1486034"/>
    <lineage>
        <taxon>Bacteria</taxon>
        <taxon>Pseudomonadati</taxon>
        <taxon>Bacteroidota</taxon>
        <taxon>Flavobacteriia</taxon>
        <taxon>Flavobacteriales</taxon>
        <taxon>Flavobacteriaceae</taxon>
        <taxon>Lacinutrix</taxon>
    </lineage>
</organism>
<feature type="transmembrane region" description="Helical" evidence="1">
    <location>
        <begin position="56"/>
        <end position="74"/>
    </location>
</feature>
<sequence>MQFKHPELLYALLLLLIPIIVHLFQLRKFQKEAFTNVAFLKKVTLQTRKSAQIKKWLTLFTRMCILAAIVIAFAQPFTSKNNTFNTTSETVIYLDNSFSMQAKGSKGELLKRAVSDIISNIPEDENISLITNDNSYRNTTIKAITNDLLNLNYSTNQLPYEAALLKSKKYFTKKISSTKNLVFISDFQQKNANFPTKADETATLNLVQLKPVNQNNITIDSVYISKRNPSNLELTVSLKNSGNSLENLPVSIYNNDNLLTKSSVKITDKATTVFTLPINERINGKVVIDDANLQFDNTLYFNINNNSKINVLAINENNDEFLKNIYTEKEFNYKSTAFNQLNYGDISNQNLIILNELNSIPNSLVTALKAFTSNNGILVIIPSQDIDIESYNNLLLNYSFGTFSALSKTEKRLTTINYSHPLYSDGVFEKQVSNFQYPKINTFYPQTLANASAVLQFEDGKPFLSEHNNAFVFSSSLNRENSNFQDINLIVPTFYNISKRSLQLSNLYYTTGKENTFDVVTNLQQDAVLTLENNNATIIPQQQYFNNKVAITTNETPEKAGIYNIKNNTEILQSVSYNYNRDESNLVYQSFSNLDNFAVSNSISEVFNNIKNDNKVNELWKWFVILALILLVFEMLILKYFK</sequence>
<evidence type="ECO:0000313" key="3">
    <source>
        <dbReference type="EMBL" id="APY00017.1"/>
    </source>
</evidence>
<keyword evidence="4" id="KW-1185">Reference proteome</keyword>
<dbReference type="Proteomes" id="UP000187506">
    <property type="component" value="Chromosome"/>
</dbReference>
<feature type="domain" description="Aerotolerance regulator N-terminal" evidence="2">
    <location>
        <begin position="1"/>
        <end position="76"/>
    </location>
</feature>
<keyword evidence="1" id="KW-0812">Transmembrane</keyword>
<dbReference type="PANTHER" id="PTHR37464">
    <property type="entry name" value="BLL2463 PROTEIN"/>
    <property type="match status" value="1"/>
</dbReference>
<dbReference type="EMBL" id="CP019352">
    <property type="protein sequence ID" value="APY00017.1"/>
    <property type="molecule type" value="Genomic_DNA"/>
</dbReference>
<reference evidence="3 4" key="1">
    <citation type="submission" date="2017-01" db="EMBL/GenBank/DDBJ databases">
        <title>Complete genome of Lacinutrix venerupis DOK2-8 isolated from seawater in Dokdo.</title>
        <authorList>
            <person name="Chi W.-J."/>
            <person name="Kim J.H."/>
        </authorList>
    </citation>
    <scope>NUCLEOTIDE SEQUENCE [LARGE SCALE GENOMIC DNA]</scope>
    <source>
        <strain evidence="3 4">DOK2-8</strain>
    </source>
</reference>
<name>A0AAC9LNN5_9FLAO</name>
<dbReference type="InterPro" id="IPR011933">
    <property type="entry name" value="Double_TM_dom"/>
</dbReference>
<feature type="transmembrane region" description="Helical" evidence="1">
    <location>
        <begin position="619"/>
        <end position="641"/>
    </location>
</feature>